<evidence type="ECO:0000259" key="5">
    <source>
        <dbReference type="Pfam" id="PF01814"/>
    </source>
</evidence>
<accession>A0A4R6NZX6</accession>
<organism evidence="6 7">
    <name type="scientific">Idiomarina aquatica</name>
    <dbReference type="NCBI Taxonomy" id="1327752"/>
    <lineage>
        <taxon>Bacteria</taxon>
        <taxon>Pseudomonadati</taxon>
        <taxon>Pseudomonadota</taxon>
        <taxon>Gammaproteobacteria</taxon>
        <taxon>Alteromonadales</taxon>
        <taxon>Idiomarinaceae</taxon>
        <taxon>Idiomarina</taxon>
    </lineage>
</organism>
<dbReference type="EMBL" id="SNXI01000015">
    <property type="protein sequence ID" value="TDP30737.1"/>
    <property type="molecule type" value="Genomic_DNA"/>
</dbReference>
<dbReference type="PANTHER" id="PTHR36438">
    <property type="entry name" value="IRON-SULFUR CLUSTER REPAIR PROTEIN YTFE"/>
    <property type="match status" value="1"/>
</dbReference>
<evidence type="ECO:0000313" key="7">
    <source>
        <dbReference type="Proteomes" id="UP000295531"/>
    </source>
</evidence>
<evidence type="ECO:0000256" key="1">
    <source>
        <dbReference type="ARBA" id="ARBA00004496"/>
    </source>
</evidence>
<evidence type="ECO:0000256" key="4">
    <source>
        <dbReference type="ARBA" id="ARBA00023004"/>
    </source>
</evidence>
<dbReference type="Pfam" id="PF01814">
    <property type="entry name" value="Hemerythrin"/>
    <property type="match status" value="1"/>
</dbReference>
<sequence length="172" mass="19979">MTNTIIEQWQDKPNLELVEFIVERFHQVHRQQLPELKQLALKIEDVHGDHPQAPQGLGEHLDNMLHELESHMMKEEQILFPMLARDIYPSGPISVMEEEHEQHDQDIQKIRMLTNDLTLPEDACGSWQALYRGLAELIQDLNDHIELENTVLFVEQQPVPTHGKDFCCGSCQ</sequence>
<reference evidence="6 7" key="1">
    <citation type="submission" date="2019-03" db="EMBL/GenBank/DDBJ databases">
        <title>Freshwater and sediment microbial communities from various areas in North America, analyzing microbe dynamics in response to fracking.</title>
        <authorList>
            <person name="Lamendella R."/>
        </authorList>
    </citation>
    <scope>NUCLEOTIDE SEQUENCE [LARGE SCALE GENOMIC DNA]</scope>
    <source>
        <strain evidence="6 7">18_TX</strain>
    </source>
</reference>
<protein>
    <submittedName>
        <fullName evidence="6">Regulator of cell morphogenesis and NO signaling</fullName>
    </submittedName>
</protein>
<evidence type="ECO:0000256" key="3">
    <source>
        <dbReference type="ARBA" id="ARBA00022723"/>
    </source>
</evidence>
<evidence type="ECO:0000256" key="2">
    <source>
        <dbReference type="ARBA" id="ARBA00022490"/>
    </source>
</evidence>
<comment type="subcellular location">
    <subcellularLocation>
        <location evidence="1">Cytoplasm</location>
    </subcellularLocation>
</comment>
<dbReference type="GO" id="GO:0005737">
    <property type="term" value="C:cytoplasm"/>
    <property type="evidence" value="ECO:0007669"/>
    <property type="project" value="UniProtKB-SubCell"/>
</dbReference>
<proteinExistence type="predicted"/>
<dbReference type="PANTHER" id="PTHR36438:SF1">
    <property type="entry name" value="IRON-SULFUR CLUSTER REPAIR PROTEIN YTFE"/>
    <property type="match status" value="1"/>
</dbReference>
<dbReference type="AlphaFoldDB" id="A0A4R6NZX6"/>
<keyword evidence="4" id="KW-0408">Iron</keyword>
<dbReference type="RefSeq" id="WP_133540291.1">
    <property type="nucleotide sequence ID" value="NZ_SNXI01000015.1"/>
</dbReference>
<comment type="caution">
    <text evidence="6">The sequence shown here is derived from an EMBL/GenBank/DDBJ whole genome shotgun (WGS) entry which is preliminary data.</text>
</comment>
<dbReference type="InterPro" id="IPR019903">
    <property type="entry name" value="RIC_family"/>
</dbReference>
<dbReference type="Gene3D" id="1.20.120.520">
    <property type="entry name" value="nmb1532 protein domain like"/>
    <property type="match status" value="1"/>
</dbReference>
<feature type="domain" description="Hemerythrin-like" evidence="5">
    <location>
        <begin position="22"/>
        <end position="153"/>
    </location>
</feature>
<dbReference type="GO" id="GO:0046872">
    <property type="term" value="F:metal ion binding"/>
    <property type="evidence" value="ECO:0007669"/>
    <property type="project" value="UniProtKB-KW"/>
</dbReference>
<keyword evidence="7" id="KW-1185">Reference proteome</keyword>
<evidence type="ECO:0000313" key="6">
    <source>
        <dbReference type="EMBL" id="TDP30737.1"/>
    </source>
</evidence>
<keyword evidence="2" id="KW-0963">Cytoplasm</keyword>
<dbReference type="InterPro" id="IPR012312">
    <property type="entry name" value="Hemerythrin-like"/>
</dbReference>
<dbReference type="OrthoDB" id="9797132at2"/>
<name>A0A4R6NZX6_9GAMM</name>
<gene>
    <name evidence="6" type="ORF">DEU29_11520</name>
</gene>
<dbReference type="Proteomes" id="UP000295531">
    <property type="component" value="Unassembled WGS sequence"/>
</dbReference>
<keyword evidence="3" id="KW-0479">Metal-binding</keyword>
<dbReference type="CDD" id="cd12108">
    <property type="entry name" value="Hr-like"/>
    <property type="match status" value="1"/>
</dbReference>